<evidence type="ECO:0000256" key="1">
    <source>
        <dbReference type="SAM" id="MobiDB-lite"/>
    </source>
</evidence>
<dbReference type="Proteomes" id="UP000233343">
    <property type="component" value="Unassembled WGS sequence"/>
</dbReference>
<accession>A0A2N0ZN60</accession>
<comment type="caution">
    <text evidence="2">The sequence shown here is derived from an EMBL/GenBank/DDBJ whole genome shotgun (WGS) entry which is preliminary data.</text>
</comment>
<protein>
    <submittedName>
        <fullName evidence="2">Uncharacterized protein</fullName>
    </submittedName>
</protein>
<evidence type="ECO:0000313" key="2">
    <source>
        <dbReference type="EMBL" id="PKG30951.1"/>
    </source>
</evidence>
<dbReference type="EMBL" id="PISD01000002">
    <property type="protein sequence ID" value="PKG30951.1"/>
    <property type="molecule type" value="Genomic_DNA"/>
</dbReference>
<dbReference type="RefSeq" id="WP_066190447.1">
    <property type="nucleotide sequence ID" value="NZ_CP194732.1"/>
</dbReference>
<name>A0A2N0ZN60_9BACI</name>
<sequence>MSRRLPKNWTKESRDKKYRSRDKRSHSVENNLKSIVGHSGNADVDVEVHIETTAIAYAMLCTMHATGSLSDRQFRKSVQELNSLMDKNHRRRS</sequence>
<gene>
    <name evidence="2" type="ORF">CWS20_00635</name>
</gene>
<organism evidence="2 3">
    <name type="scientific">Cytobacillus horneckiae</name>
    <dbReference type="NCBI Taxonomy" id="549687"/>
    <lineage>
        <taxon>Bacteria</taxon>
        <taxon>Bacillati</taxon>
        <taxon>Bacillota</taxon>
        <taxon>Bacilli</taxon>
        <taxon>Bacillales</taxon>
        <taxon>Bacillaceae</taxon>
        <taxon>Cytobacillus</taxon>
    </lineage>
</organism>
<proteinExistence type="predicted"/>
<evidence type="ECO:0000313" key="3">
    <source>
        <dbReference type="Proteomes" id="UP000233343"/>
    </source>
</evidence>
<dbReference type="AlphaFoldDB" id="A0A2N0ZN60"/>
<feature type="region of interest" description="Disordered" evidence="1">
    <location>
        <begin position="1"/>
        <end position="37"/>
    </location>
</feature>
<reference evidence="2 3" key="1">
    <citation type="journal article" date="2010" name="Int. J. Syst. Evol. Microbiol.">
        <title>Bacillus horneckiae sp. nov., isolated from a spacecraft-assembly clean room.</title>
        <authorList>
            <person name="Vaishampayan P."/>
            <person name="Probst A."/>
            <person name="Krishnamurthi S."/>
            <person name="Ghosh S."/>
            <person name="Osman S."/>
            <person name="McDowall A."/>
            <person name="Ruckmani A."/>
            <person name="Mayilraj S."/>
            <person name="Venkateswaran K."/>
        </authorList>
    </citation>
    <scope>NUCLEOTIDE SEQUENCE [LARGE SCALE GENOMIC DNA]</scope>
    <source>
        <strain evidence="3">1PO1SC</strain>
    </source>
</reference>
<keyword evidence="3" id="KW-1185">Reference proteome</keyword>